<gene>
    <name evidence="3" type="ORF">OJF2_04580</name>
</gene>
<dbReference type="Proteomes" id="UP000324233">
    <property type="component" value="Chromosome"/>
</dbReference>
<reference evidence="3 4" key="1">
    <citation type="submission" date="2019-08" db="EMBL/GenBank/DDBJ databases">
        <title>Deep-cultivation of Planctomycetes and their phenomic and genomic characterization uncovers novel biology.</title>
        <authorList>
            <person name="Wiegand S."/>
            <person name="Jogler M."/>
            <person name="Boedeker C."/>
            <person name="Pinto D."/>
            <person name="Vollmers J."/>
            <person name="Rivas-Marin E."/>
            <person name="Kohn T."/>
            <person name="Peeters S.H."/>
            <person name="Heuer A."/>
            <person name="Rast P."/>
            <person name="Oberbeckmann S."/>
            <person name="Bunk B."/>
            <person name="Jeske O."/>
            <person name="Meyerdierks A."/>
            <person name="Storesund J.E."/>
            <person name="Kallscheuer N."/>
            <person name="Luecker S."/>
            <person name="Lage O.M."/>
            <person name="Pohl T."/>
            <person name="Merkel B.J."/>
            <person name="Hornburger P."/>
            <person name="Mueller R.-W."/>
            <person name="Bruemmer F."/>
            <person name="Labrenz M."/>
            <person name="Spormann A.M."/>
            <person name="Op den Camp H."/>
            <person name="Overmann J."/>
            <person name="Amann R."/>
            <person name="Jetten M.S.M."/>
            <person name="Mascher T."/>
            <person name="Medema M.H."/>
            <person name="Devos D.P."/>
            <person name="Kaster A.-K."/>
            <person name="Ovreas L."/>
            <person name="Rohde M."/>
            <person name="Galperin M.Y."/>
            <person name="Jogler C."/>
        </authorList>
    </citation>
    <scope>NUCLEOTIDE SEQUENCE [LARGE SCALE GENOMIC DNA]</scope>
    <source>
        <strain evidence="3 4">OJF2</strain>
    </source>
</reference>
<dbReference type="Pfam" id="PF13175">
    <property type="entry name" value="AAA_15"/>
    <property type="match status" value="1"/>
</dbReference>
<dbReference type="EMBL" id="CP042997">
    <property type="protein sequence ID" value="QEH31991.1"/>
    <property type="molecule type" value="Genomic_DNA"/>
</dbReference>
<dbReference type="AlphaFoldDB" id="A0A5B9VVV5"/>
<dbReference type="OrthoDB" id="9814775at2"/>
<protein>
    <submittedName>
        <fullName evidence="3">Recombination protein F</fullName>
    </submittedName>
</protein>
<dbReference type="InterPro" id="IPR041685">
    <property type="entry name" value="AAA_GajA/Old/RecF-like"/>
</dbReference>
<dbReference type="RefSeq" id="WP_148590846.1">
    <property type="nucleotide sequence ID" value="NZ_CP042997.1"/>
</dbReference>
<proteinExistence type="predicted"/>
<dbReference type="GO" id="GO:0005524">
    <property type="term" value="F:ATP binding"/>
    <property type="evidence" value="ECO:0007669"/>
    <property type="project" value="InterPro"/>
</dbReference>
<accession>A0A5B9VVV5</accession>
<organism evidence="3 4">
    <name type="scientific">Aquisphaera giovannonii</name>
    <dbReference type="NCBI Taxonomy" id="406548"/>
    <lineage>
        <taxon>Bacteria</taxon>
        <taxon>Pseudomonadati</taxon>
        <taxon>Planctomycetota</taxon>
        <taxon>Planctomycetia</taxon>
        <taxon>Isosphaerales</taxon>
        <taxon>Isosphaeraceae</taxon>
        <taxon>Aquisphaera</taxon>
    </lineage>
</organism>
<dbReference type="PANTHER" id="PTHR40396:SF1">
    <property type="entry name" value="ATPASE AAA-TYPE CORE DOMAIN-CONTAINING PROTEIN"/>
    <property type="match status" value="1"/>
</dbReference>
<evidence type="ECO:0000313" key="4">
    <source>
        <dbReference type="Proteomes" id="UP000324233"/>
    </source>
</evidence>
<dbReference type="InterPro" id="IPR027417">
    <property type="entry name" value="P-loop_NTPase"/>
</dbReference>
<dbReference type="InterPro" id="IPR003959">
    <property type="entry name" value="ATPase_AAA_core"/>
</dbReference>
<evidence type="ECO:0000313" key="3">
    <source>
        <dbReference type="EMBL" id="QEH31991.1"/>
    </source>
</evidence>
<name>A0A5B9VVV5_9BACT</name>
<feature type="domain" description="Endonuclease GajA/Old nuclease/RecF-like AAA" evidence="1">
    <location>
        <begin position="1"/>
        <end position="41"/>
    </location>
</feature>
<keyword evidence="4" id="KW-1185">Reference proteome</keyword>
<dbReference type="GO" id="GO:0016887">
    <property type="term" value="F:ATP hydrolysis activity"/>
    <property type="evidence" value="ECO:0007669"/>
    <property type="project" value="InterPro"/>
</dbReference>
<dbReference type="InterPro" id="IPR014555">
    <property type="entry name" value="RecF-like"/>
</dbReference>
<feature type="domain" description="ATPase AAA-type core" evidence="2">
    <location>
        <begin position="161"/>
        <end position="344"/>
    </location>
</feature>
<dbReference type="PIRSF" id="PIRSF029347">
    <property type="entry name" value="RecF"/>
    <property type="match status" value="1"/>
</dbReference>
<dbReference type="KEGG" id="agv:OJF2_04580"/>
<dbReference type="SUPFAM" id="SSF52540">
    <property type="entry name" value="P-loop containing nucleoside triphosphate hydrolases"/>
    <property type="match status" value="1"/>
</dbReference>
<dbReference type="Gene3D" id="3.40.50.300">
    <property type="entry name" value="P-loop containing nucleotide triphosphate hydrolases"/>
    <property type="match status" value="2"/>
</dbReference>
<evidence type="ECO:0000259" key="2">
    <source>
        <dbReference type="Pfam" id="PF13304"/>
    </source>
</evidence>
<dbReference type="PANTHER" id="PTHR40396">
    <property type="entry name" value="ATPASE-LIKE PROTEIN"/>
    <property type="match status" value="1"/>
</dbReference>
<dbReference type="Pfam" id="PF13304">
    <property type="entry name" value="AAA_21"/>
    <property type="match status" value="1"/>
</dbReference>
<sequence length="401" mass="45632">MIRKVRVQNYKSLRDVSVDLERFTVFVGANGSGKTSILQAVHNTMRAASRSDADKVFVYAWYGDWIYTRGGQGEWSIECEMAEGRIAVRGQPPLIYPPPPDFIWIYTRGGQGEWSIECEMAEGRIAVRGQPPLIYPPPPDFIGKSKWRFPLVIHRHGALDDVYGLVLVRLDASLMARPSYSQDDPPRMASSGRGLASVLAFMALNDPQGFARLVEMARILIPRLRRIRFRKEPVYRTESELVRFGQDAVKRRDRRKYQGELILFDFDHAENVSARHASEGTILMLGLLTILLGPSRPRVMLLDDLEHGLHPLAQKQMVEVIGQILQQYPDLQILATAHSPYLLNFLSPEQVRIVALGEDGHTRCGRLSDHPEFETWKEEMAPGEMWSLFGEKWLAEQEPAR</sequence>
<evidence type="ECO:0000259" key="1">
    <source>
        <dbReference type="Pfam" id="PF13175"/>
    </source>
</evidence>